<reference evidence="2 3" key="1">
    <citation type="journal article" date="2010" name="J. Bacteriol.">
        <title>Genome sequence of the oligotrophic marine Gammaproteobacterium HTCC2143, isolated from the Oregon Coast.</title>
        <authorList>
            <person name="Oh H.M."/>
            <person name="Kang I."/>
            <person name="Ferriera S."/>
            <person name="Giovannoni S.J."/>
            <person name="Cho J.C."/>
        </authorList>
    </citation>
    <scope>NUCLEOTIDE SEQUENCE [LARGE SCALE GENOMIC DNA]</scope>
    <source>
        <strain evidence="2 3">HTCC2143</strain>
    </source>
</reference>
<organism evidence="2 3">
    <name type="scientific">marine gamma proteobacterium HTCC2143</name>
    <dbReference type="NCBI Taxonomy" id="247633"/>
    <lineage>
        <taxon>Bacteria</taxon>
        <taxon>Pseudomonadati</taxon>
        <taxon>Pseudomonadota</taxon>
        <taxon>Gammaproteobacteria</taxon>
        <taxon>Cellvibrionales</taxon>
        <taxon>Spongiibacteraceae</taxon>
        <taxon>BD1-7 clade</taxon>
    </lineage>
</organism>
<feature type="transmembrane region" description="Helical" evidence="1">
    <location>
        <begin position="155"/>
        <end position="180"/>
    </location>
</feature>
<accession>A0Y8G6</accession>
<dbReference type="EMBL" id="AAVT01000001">
    <property type="protein sequence ID" value="EAW32420.1"/>
    <property type="molecule type" value="Genomic_DNA"/>
</dbReference>
<sequence>MEKISAIVVRTMGEKLIFIAATIRKDFWSWFVISFSFTAIYYMVLMLGLIIRFDSLPNYVNAYGWIDNVRTIIQSTPSITDTLIIINDEWIFEVGFMNYDFGTGISEWSLFLAPTKILGVFLLGLLIATNYLLLRPKNRVCNDVRARTSVTASGFGALCVALASITMSWVVCCSTPTWVVGLAMMGLGVSTSLWLEPMGVWVNLLGFGVLLIAILSAAERNRSSFTD</sequence>
<evidence type="ECO:0000256" key="1">
    <source>
        <dbReference type="SAM" id="Phobius"/>
    </source>
</evidence>
<protein>
    <submittedName>
        <fullName evidence="2">Uncharacterized protein</fullName>
    </submittedName>
</protein>
<keyword evidence="3" id="KW-1185">Reference proteome</keyword>
<feature type="transmembrane region" description="Helical" evidence="1">
    <location>
        <begin position="117"/>
        <end position="134"/>
    </location>
</feature>
<evidence type="ECO:0000313" key="3">
    <source>
        <dbReference type="Proteomes" id="UP000004931"/>
    </source>
</evidence>
<feature type="transmembrane region" description="Helical" evidence="1">
    <location>
        <begin position="27"/>
        <end position="51"/>
    </location>
</feature>
<dbReference type="STRING" id="247633.GP2143_14231"/>
<dbReference type="Proteomes" id="UP000004931">
    <property type="component" value="Unassembled WGS sequence"/>
</dbReference>
<gene>
    <name evidence="2" type="ORF">GP2143_14231</name>
</gene>
<keyword evidence="1" id="KW-0472">Membrane</keyword>
<name>A0Y8G6_9GAMM</name>
<feature type="transmembrane region" description="Helical" evidence="1">
    <location>
        <begin position="200"/>
        <end position="218"/>
    </location>
</feature>
<keyword evidence="1" id="KW-1133">Transmembrane helix</keyword>
<evidence type="ECO:0000313" key="2">
    <source>
        <dbReference type="EMBL" id="EAW32420.1"/>
    </source>
</evidence>
<keyword evidence="1" id="KW-0812">Transmembrane</keyword>
<dbReference type="AlphaFoldDB" id="A0Y8G6"/>
<proteinExistence type="predicted"/>
<comment type="caution">
    <text evidence="2">The sequence shown here is derived from an EMBL/GenBank/DDBJ whole genome shotgun (WGS) entry which is preliminary data.</text>
</comment>
<dbReference type="OrthoDB" id="7839278at2"/>
<dbReference type="eggNOG" id="ENOG502ZGWW">
    <property type="taxonomic scope" value="Bacteria"/>
</dbReference>